<sequence length="262" mass="30687">MNSKVIKKIIEELLSDNVDSLGFNFWKLTCQRKLKKKLLFNKPPNSWKKVYFKSYPRLLKVNLEIPKSKGTKLFSIIKERKSGRNFKGKNLTLEYINKILYFSSGIRNFNKIKNNFDKSLRMYPSAGARYPLEIYPIILKSREVPLGIYHYNVKSNSIELLLEGNFRKKFSNEITDQNWIRRSGMIITITAVFPRTIVKYKERSWRYIFFEAGHLAQNIQLISTSLKLESCTIGGFLDEEVVELLDLNLKSELPLYLVVIGR</sequence>
<protein>
    <recommendedName>
        <fullName evidence="1">Nitroreductase domain-containing protein</fullName>
    </recommendedName>
</protein>
<feature type="domain" description="Nitroreductase" evidence="1">
    <location>
        <begin position="77"/>
        <end position="262"/>
    </location>
</feature>
<dbReference type="GO" id="GO:0016491">
    <property type="term" value="F:oxidoreductase activity"/>
    <property type="evidence" value="ECO:0007669"/>
    <property type="project" value="InterPro"/>
</dbReference>
<reference evidence="3" key="1">
    <citation type="submission" date="2017-09" db="EMBL/GenBank/DDBJ databases">
        <title>Depth-based differentiation of microbial function through sediment-hosted aquifers and enrichment of novel symbionts in the deep terrestrial subsurface.</title>
        <authorList>
            <person name="Probst A.J."/>
            <person name="Ladd B."/>
            <person name="Jarett J.K."/>
            <person name="Geller-Mcgrath D.E."/>
            <person name="Sieber C.M.K."/>
            <person name="Emerson J.B."/>
            <person name="Anantharaman K."/>
            <person name="Thomas B.C."/>
            <person name="Malmstrom R."/>
            <person name="Stieglmeier M."/>
            <person name="Klingl A."/>
            <person name="Woyke T."/>
            <person name="Ryan C.M."/>
            <person name="Banfield J.F."/>
        </authorList>
    </citation>
    <scope>NUCLEOTIDE SEQUENCE [LARGE SCALE GENOMIC DNA]</scope>
</reference>
<dbReference type="Gene3D" id="3.40.109.10">
    <property type="entry name" value="NADH Oxidase"/>
    <property type="match status" value="1"/>
</dbReference>
<dbReference type="InterPro" id="IPR029479">
    <property type="entry name" value="Nitroreductase"/>
</dbReference>
<dbReference type="CDD" id="cd02142">
    <property type="entry name" value="McbC_SagB-like_oxidoreductase"/>
    <property type="match status" value="1"/>
</dbReference>
<gene>
    <name evidence="2" type="ORF">COX73_02250</name>
</gene>
<proteinExistence type="predicted"/>
<evidence type="ECO:0000313" key="3">
    <source>
        <dbReference type="Proteomes" id="UP000231469"/>
    </source>
</evidence>
<evidence type="ECO:0000259" key="1">
    <source>
        <dbReference type="Pfam" id="PF00881"/>
    </source>
</evidence>
<evidence type="ECO:0000313" key="2">
    <source>
        <dbReference type="EMBL" id="PJA02158.1"/>
    </source>
</evidence>
<dbReference type="Proteomes" id="UP000231469">
    <property type="component" value="Unassembled WGS sequence"/>
</dbReference>
<dbReference type="Pfam" id="PF00881">
    <property type="entry name" value="Nitroreductase"/>
    <property type="match status" value="1"/>
</dbReference>
<dbReference type="NCBIfam" id="TIGR03605">
    <property type="entry name" value="antibiot_sagB"/>
    <property type="match status" value="1"/>
</dbReference>
<comment type="caution">
    <text evidence="2">The sequence shown here is derived from an EMBL/GenBank/DDBJ whole genome shotgun (WGS) entry which is preliminary data.</text>
</comment>
<dbReference type="EMBL" id="PFPS01000092">
    <property type="protein sequence ID" value="PJA02158.1"/>
    <property type="molecule type" value="Genomic_DNA"/>
</dbReference>
<dbReference type="InterPro" id="IPR020051">
    <property type="entry name" value="SagB-type_dehydrogenase"/>
</dbReference>
<organism evidence="2 3">
    <name type="scientific">bacterium (Candidatus Gribaldobacteria) CG_4_10_14_0_2_um_filter_36_18</name>
    <dbReference type="NCBI Taxonomy" id="2014264"/>
    <lineage>
        <taxon>Bacteria</taxon>
        <taxon>Candidatus Gribaldobacteria</taxon>
    </lineage>
</organism>
<accession>A0A2M7VJZ0</accession>
<dbReference type="SUPFAM" id="SSF55469">
    <property type="entry name" value="FMN-dependent nitroreductase-like"/>
    <property type="match status" value="1"/>
</dbReference>
<dbReference type="InterPro" id="IPR052544">
    <property type="entry name" value="Bacteriocin_Proc_Enz"/>
</dbReference>
<dbReference type="PANTHER" id="PTHR43745">
    <property type="entry name" value="NITROREDUCTASE MJ1384-RELATED"/>
    <property type="match status" value="1"/>
</dbReference>
<dbReference type="InterPro" id="IPR000415">
    <property type="entry name" value="Nitroreductase-like"/>
</dbReference>
<name>A0A2M7VJZ0_9BACT</name>
<dbReference type="PANTHER" id="PTHR43745:SF2">
    <property type="entry name" value="NITROREDUCTASE MJ1384-RELATED"/>
    <property type="match status" value="1"/>
</dbReference>
<dbReference type="AlphaFoldDB" id="A0A2M7VJZ0"/>